<reference evidence="6 7" key="1">
    <citation type="journal article" date="2013" name="Front. Plant Sci.">
        <title>The Reference Genome of the Halophytic Plant Eutrema salsugineum.</title>
        <authorList>
            <person name="Yang R."/>
            <person name="Jarvis D.E."/>
            <person name="Chen H."/>
            <person name="Beilstein M.A."/>
            <person name="Grimwood J."/>
            <person name="Jenkins J."/>
            <person name="Shu S."/>
            <person name="Prochnik S."/>
            <person name="Xin M."/>
            <person name="Ma C."/>
            <person name="Schmutz J."/>
            <person name="Wing R.A."/>
            <person name="Mitchell-Olds T."/>
            <person name="Schumaker K.S."/>
            <person name="Wang X."/>
        </authorList>
    </citation>
    <scope>NUCLEOTIDE SEQUENCE [LARGE SCALE GENOMIC DNA]</scope>
</reference>
<evidence type="ECO:0000313" key="7">
    <source>
        <dbReference type="Proteomes" id="UP000030689"/>
    </source>
</evidence>
<dbReference type="GO" id="GO:0000226">
    <property type="term" value="P:microtubule cytoskeleton organization"/>
    <property type="evidence" value="ECO:0007669"/>
    <property type="project" value="InterPro"/>
</dbReference>
<sequence>AQIEKISGEISGYSDHLSKTMICSLTLEEQDLTLRKLNEYQTHLRTLQKEKSDRLNKVLGYVNEVHTLCGVLGADFTQTVCEVHPSLHRTDHEQSTNISDSTLEGLEQMIQKLKNERRARFQK</sequence>
<dbReference type="Gramene" id="ESQ33120">
    <property type="protein sequence ID" value="ESQ33120"/>
    <property type="gene ID" value="EUTSA_v100040092mg"/>
</dbReference>
<dbReference type="PANTHER" id="PTHR19321">
    <property type="entry name" value="PROTEIN REGULATOR OF CYTOKINESIS 1 PRC1-RELATED"/>
    <property type="match status" value="1"/>
</dbReference>
<dbReference type="eggNOG" id="KOG4302">
    <property type="taxonomic scope" value="Eukaryota"/>
</dbReference>
<dbReference type="GO" id="GO:0008017">
    <property type="term" value="F:microtubule binding"/>
    <property type="evidence" value="ECO:0007669"/>
    <property type="project" value="InterPro"/>
</dbReference>
<dbReference type="GO" id="GO:0005737">
    <property type="term" value="C:cytoplasm"/>
    <property type="evidence" value="ECO:0007669"/>
    <property type="project" value="TreeGrafter"/>
</dbReference>
<keyword evidence="7" id="KW-1185">Reference proteome</keyword>
<evidence type="ECO:0000313" key="6">
    <source>
        <dbReference type="EMBL" id="ESQ33121.1"/>
    </source>
</evidence>
<gene>
    <name evidence="6" type="ORF">EUTSA_v100040092mg</name>
</gene>
<dbReference type="GO" id="GO:0005819">
    <property type="term" value="C:spindle"/>
    <property type="evidence" value="ECO:0007669"/>
    <property type="project" value="TreeGrafter"/>
</dbReference>
<dbReference type="AlphaFoldDB" id="V4MNH3"/>
<feature type="non-terminal residue" evidence="6">
    <location>
        <position position="123"/>
    </location>
</feature>
<accession>V4MNH3</accession>
<keyword evidence="5" id="KW-0963">Cytoplasm</keyword>
<dbReference type="Gramene" id="ESQ33119">
    <property type="protein sequence ID" value="ESQ33119"/>
    <property type="gene ID" value="EUTSA_v100040092mg"/>
</dbReference>
<dbReference type="Pfam" id="PF03999">
    <property type="entry name" value="MAP65_ASE1"/>
    <property type="match status" value="1"/>
</dbReference>
<proteinExistence type="inferred from homology"/>
<dbReference type="InterPro" id="IPR007145">
    <property type="entry name" value="MAP65_Ase1_PRC1"/>
</dbReference>
<evidence type="ECO:0000256" key="2">
    <source>
        <dbReference type="ARBA" id="ARBA00006187"/>
    </source>
</evidence>
<dbReference type="PANTHER" id="PTHR19321:SF0">
    <property type="entry name" value="65-KDA MICROTUBULE-ASSOCIATED PROTEIN 6"/>
    <property type="match status" value="1"/>
</dbReference>
<comment type="subcellular location">
    <subcellularLocation>
        <location evidence="1">Cytoplasm</location>
        <location evidence="1">Cytoskeleton</location>
    </subcellularLocation>
</comment>
<dbReference type="KEGG" id="eus:EUTSA_v100040092m"/>
<organism evidence="6 7">
    <name type="scientific">Eutrema salsugineum</name>
    <name type="common">Saltwater cress</name>
    <name type="synonym">Sisymbrium salsugineum</name>
    <dbReference type="NCBI Taxonomy" id="72664"/>
    <lineage>
        <taxon>Eukaryota</taxon>
        <taxon>Viridiplantae</taxon>
        <taxon>Streptophyta</taxon>
        <taxon>Embryophyta</taxon>
        <taxon>Tracheophyta</taxon>
        <taxon>Spermatophyta</taxon>
        <taxon>Magnoliopsida</taxon>
        <taxon>eudicotyledons</taxon>
        <taxon>Gunneridae</taxon>
        <taxon>Pentapetalae</taxon>
        <taxon>rosids</taxon>
        <taxon>malvids</taxon>
        <taxon>Brassicales</taxon>
        <taxon>Brassicaceae</taxon>
        <taxon>Eutremeae</taxon>
        <taxon>Eutrema</taxon>
    </lineage>
</organism>
<dbReference type="EMBL" id="KI517748">
    <property type="protein sequence ID" value="ESQ33119.1"/>
    <property type="molecule type" value="Genomic_DNA"/>
</dbReference>
<dbReference type="EMBL" id="KI517748">
    <property type="protein sequence ID" value="ESQ33121.1"/>
    <property type="molecule type" value="Genomic_DNA"/>
</dbReference>
<evidence type="ECO:0000256" key="5">
    <source>
        <dbReference type="ARBA" id="ARBA00023212"/>
    </source>
</evidence>
<dbReference type="Proteomes" id="UP000030689">
    <property type="component" value="Unassembled WGS sequence"/>
</dbReference>
<evidence type="ECO:0000256" key="3">
    <source>
        <dbReference type="ARBA" id="ARBA00022701"/>
    </source>
</evidence>
<dbReference type="Gramene" id="ESQ33121">
    <property type="protein sequence ID" value="ESQ33121"/>
    <property type="gene ID" value="EUTSA_v100040092mg"/>
</dbReference>
<evidence type="ECO:0000256" key="1">
    <source>
        <dbReference type="ARBA" id="ARBA00004245"/>
    </source>
</evidence>
<keyword evidence="3" id="KW-0493">Microtubule</keyword>
<dbReference type="STRING" id="72664.V4MNH3"/>
<dbReference type="EMBL" id="KI517748">
    <property type="protein sequence ID" value="ESQ33120.1"/>
    <property type="molecule type" value="Genomic_DNA"/>
</dbReference>
<comment type="similarity">
    <text evidence="2">Belongs to the MAP65/ASE1 family.</text>
</comment>
<feature type="non-terminal residue" evidence="6">
    <location>
        <position position="1"/>
    </location>
</feature>
<dbReference type="OMA" id="DVIMHIQ"/>
<keyword evidence="4" id="KW-0175">Coiled coil</keyword>
<evidence type="ECO:0000256" key="4">
    <source>
        <dbReference type="ARBA" id="ARBA00023054"/>
    </source>
</evidence>
<protein>
    <submittedName>
        <fullName evidence="6">Uncharacterized protein</fullName>
    </submittedName>
</protein>
<dbReference type="GO" id="GO:0005874">
    <property type="term" value="C:microtubule"/>
    <property type="evidence" value="ECO:0007669"/>
    <property type="project" value="UniProtKB-KW"/>
</dbReference>
<name>V4MNH3_EUTSA</name>
<keyword evidence="5" id="KW-0206">Cytoskeleton</keyword>